<comment type="caution">
    <text evidence="2">The sequence shown here is derived from an EMBL/GenBank/DDBJ whole genome shotgun (WGS) entry which is preliminary data.</text>
</comment>
<proteinExistence type="predicted"/>
<evidence type="ECO:0000259" key="1">
    <source>
        <dbReference type="Pfam" id="PF13840"/>
    </source>
</evidence>
<dbReference type="EMBL" id="JWZX01002592">
    <property type="protein sequence ID" value="KOO28279.1"/>
    <property type="molecule type" value="Genomic_DNA"/>
</dbReference>
<dbReference type="InterPro" id="IPR027795">
    <property type="entry name" value="CASTOR_ACT_dom"/>
</dbReference>
<name>A0A0M0JNV8_9EUKA</name>
<feature type="domain" description="CASTOR ACT" evidence="1">
    <location>
        <begin position="93"/>
        <end position="158"/>
    </location>
</feature>
<dbReference type="Proteomes" id="UP000037460">
    <property type="component" value="Unassembled WGS sequence"/>
</dbReference>
<dbReference type="AlphaFoldDB" id="A0A0M0JNV8"/>
<dbReference type="InterPro" id="IPR045865">
    <property type="entry name" value="ACT-like_dom_sf"/>
</dbReference>
<protein>
    <recommendedName>
        <fullName evidence="1">CASTOR ACT domain-containing protein</fullName>
    </recommendedName>
</protein>
<dbReference type="Gene3D" id="3.30.2130.10">
    <property type="entry name" value="VC0802-like"/>
    <property type="match status" value="2"/>
</dbReference>
<dbReference type="SUPFAM" id="SSF55021">
    <property type="entry name" value="ACT-like"/>
    <property type="match status" value="1"/>
</dbReference>
<accession>A0A0M0JNV8</accession>
<dbReference type="InterPro" id="IPR051719">
    <property type="entry name" value="CASTOR_mTORC1"/>
</dbReference>
<dbReference type="PANTHER" id="PTHR31131:SF6">
    <property type="entry name" value="CASTOR ACT DOMAIN-CONTAINING PROTEIN"/>
    <property type="match status" value="1"/>
</dbReference>
<keyword evidence="3" id="KW-1185">Reference proteome</keyword>
<dbReference type="PANTHER" id="PTHR31131">
    <property type="entry name" value="CHROMOSOME 1, WHOLE GENOME SHOTGUN SEQUENCE"/>
    <property type="match status" value="1"/>
</dbReference>
<evidence type="ECO:0000313" key="3">
    <source>
        <dbReference type="Proteomes" id="UP000037460"/>
    </source>
</evidence>
<organism evidence="2 3">
    <name type="scientific">Chrysochromulina tobinii</name>
    <dbReference type="NCBI Taxonomy" id="1460289"/>
    <lineage>
        <taxon>Eukaryota</taxon>
        <taxon>Haptista</taxon>
        <taxon>Haptophyta</taxon>
        <taxon>Prymnesiophyceae</taxon>
        <taxon>Prymnesiales</taxon>
        <taxon>Chrysochromulinaceae</taxon>
        <taxon>Chrysochromulina</taxon>
    </lineage>
</organism>
<gene>
    <name evidence="2" type="ORF">Ctob_008902</name>
</gene>
<reference evidence="3" key="1">
    <citation type="journal article" date="2015" name="PLoS Genet.">
        <title>Genome Sequence and Transcriptome Analyses of Chrysochromulina tobin: Metabolic Tools for Enhanced Algal Fitness in the Prominent Order Prymnesiales (Haptophyceae).</title>
        <authorList>
            <person name="Hovde B.T."/>
            <person name="Deodato C.R."/>
            <person name="Hunsperger H.M."/>
            <person name="Ryken S.A."/>
            <person name="Yost W."/>
            <person name="Jha R.K."/>
            <person name="Patterson J."/>
            <person name="Monnat R.J. Jr."/>
            <person name="Barlow S.B."/>
            <person name="Starkenburg S.R."/>
            <person name="Cattolico R.A."/>
        </authorList>
    </citation>
    <scope>NUCLEOTIDE SEQUENCE</scope>
    <source>
        <strain evidence="3">CCMP291</strain>
    </source>
</reference>
<sequence>MSKRCRDDDDEVANATHLAEKPFSTMSVYTYNGPLCTHFVTAAQAATALPALLSAVFGSRKRHSVFSFTAGATGSFLVLDETLHRELFGGSGSERWSCLYIHESSSARSGADVSGSLALLFEHLTHAQVSIINVCTMRRNFVLVRQTMADVALQALRSALDGDGRPSPPPASDAASFQCQLTMSSVRIELLRSSLAIGTLTLAQLKESAHSILHLLFLRRSDQFVHYFEMGGEISLAISEGPLEALELSEPESTATLRAALEPSLSRGWRIFDVTAATGYDGIGILSAVCLPLATLPLMNFSTLDHTYVLVPEVHLEAALELLALNFDVTTEPAP</sequence>
<dbReference type="Pfam" id="PF13840">
    <property type="entry name" value="ACT_7"/>
    <property type="match status" value="1"/>
</dbReference>
<evidence type="ECO:0000313" key="2">
    <source>
        <dbReference type="EMBL" id="KOO28279.1"/>
    </source>
</evidence>